<reference evidence="4" key="1">
    <citation type="journal article" date="2019" name="Int. J. Syst. Evol. Microbiol.">
        <title>The Global Catalogue of Microorganisms (GCM) 10K type strain sequencing project: providing services to taxonomists for standard genome sequencing and annotation.</title>
        <authorList>
            <consortium name="The Broad Institute Genomics Platform"/>
            <consortium name="The Broad Institute Genome Sequencing Center for Infectious Disease"/>
            <person name="Wu L."/>
            <person name="Ma J."/>
        </authorList>
    </citation>
    <scope>NUCLEOTIDE SEQUENCE [LARGE SCALE GENOMIC DNA]</scope>
    <source>
        <strain evidence="4">NBRC 109639</strain>
    </source>
</reference>
<evidence type="ECO:0000313" key="3">
    <source>
        <dbReference type="EMBL" id="GLT05933.1"/>
    </source>
</evidence>
<dbReference type="SUPFAM" id="SSF51905">
    <property type="entry name" value="FAD/NAD(P)-binding domain"/>
    <property type="match status" value="1"/>
</dbReference>
<dbReference type="Gene3D" id="3.50.50.60">
    <property type="entry name" value="FAD/NAD(P)-binding domain"/>
    <property type="match status" value="1"/>
</dbReference>
<keyword evidence="1" id="KW-0560">Oxidoreductase</keyword>
<protein>
    <submittedName>
        <fullName evidence="3">Oxidoreductase</fullName>
    </submittedName>
</protein>
<dbReference type="InterPro" id="IPR036188">
    <property type="entry name" value="FAD/NAD-bd_sf"/>
</dbReference>
<gene>
    <name evidence="3" type="ORF">GCM10007926_28650</name>
</gene>
<accession>A0ABQ6EE55</accession>
<evidence type="ECO:0000313" key="4">
    <source>
        <dbReference type="Proteomes" id="UP001157117"/>
    </source>
</evidence>
<evidence type="ECO:0000259" key="2">
    <source>
        <dbReference type="Pfam" id="PF01266"/>
    </source>
</evidence>
<dbReference type="Gene3D" id="3.30.9.10">
    <property type="entry name" value="D-Amino Acid Oxidase, subunit A, domain 2"/>
    <property type="match status" value="1"/>
</dbReference>
<name>A0ABQ6EE55_9SPHN</name>
<organism evidence="3 4">
    <name type="scientific">Sphingomonas psychrolutea</name>
    <dbReference type="NCBI Taxonomy" id="1259676"/>
    <lineage>
        <taxon>Bacteria</taxon>
        <taxon>Pseudomonadati</taxon>
        <taxon>Pseudomonadota</taxon>
        <taxon>Alphaproteobacteria</taxon>
        <taxon>Sphingomonadales</taxon>
        <taxon>Sphingomonadaceae</taxon>
        <taxon>Sphingomonas</taxon>
    </lineage>
</organism>
<proteinExistence type="predicted"/>
<sequence length="421" mass="43524">MNKQGRHLVSTVEPGRHQYWGTTNKGPPEHMQSRHPTSAIVVGSGIVGAATAYFLAKRGIAVRLIDATAPAAEATGAADGAVSVASKRPGPMMRAALKGVALYGQLADEGLFAGAFKRRSTYIVASSEEECAVLEAHATALAGAGVRIETLTGANLTSRFAVLSPEARMAVEVHGEGHAIGYQIVHRLLSASGICVERGTRAERLLQDVGAERLTGIATNRGNLSADVVVLAAGNGSADLLGLSAVLTPRKGQLLVTERAPALNASMPGAIMSGRYLLSKGSQKAGHSAPARGLGLVIDPLVTGQFLIGGTREDFGDRQSNDIDAITRILTDAVTLIPGLASLRLLRSFAGVRTAVVDGLPLVGRIPGMQNGFIATGFEGDGICLGPITGKSIVQTICGETPDIDLSPFDPARFSSWGVAA</sequence>
<comment type="caution">
    <text evidence="3">The sequence shown here is derived from an EMBL/GenBank/DDBJ whole genome shotgun (WGS) entry which is preliminary data.</text>
</comment>
<dbReference type="InterPro" id="IPR006076">
    <property type="entry name" value="FAD-dep_OxRdtase"/>
</dbReference>
<dbReference type="RefSeq" id="WP_235916817.1">
    <property type="nucleotide sequence ID" value="NZ_BSPT01000029.1"/>
</dbReference>
<dbReference type="PANTHER" id="PTHR13847">
    <property type="entry name" value="SARCOSINE DEHYDROGENASE-RELATED"/>
    <property type="match status" value="1"/>
</dbReference>
<evidence type="ECO:0000256" key="1">
    <source>
        <dbReference type="ARBA" id="ARBA00023002"/>
    </source>
</evidence>
<keyword evidence="4" id="KW-1185">Reference proteome</keyword>
<dbReference type="Pfam" id="PF01266">
    <property type="entry name" value="DAO"/>
    <property type="match status" value="1"/>
</dbReference>
<dbReference type="SUPFAM" id="SSF54373">
    <property type="entry name" value="FAD-linked reductases, C-terminal domain"/>
    <property type="match status" value="1"/>
</dbReference>
<dbReference type="Proteomes" id="UP001157117">
    <property type="component" value="Unassembled WGS sequence"/>
</dbReference>
<feature type="domain" description="FAD dependent oxidoreductase" evidence="2">
    <location>
        <begin position="39"/>
        <end position="394"/>
    </location>
</feature>
<dbReference type="EMBL" id="BSPT01000029">
    <property type="protein sequence ID" value="GLT05933.1"/>
    <property type="molecule type" value="Genomic_DNA"/>
</dbReference>